<accession>A0ACC5XUU3</accession>
<protein>
    <submittedName>
        <fullName evidence="1">Uncharacterized protein</fullName>
    </submittedName>
</protein>
<evidence type="ECO:0000313" key="1">
    <source>
        <dbReference type="EMBL" id="MCI4394891.1"/>
    </source>
</evidence>
<dbReference type="EMBL" id="CM040481">
    <property type="protein sequence ID" value="MCI4394891.1"/>
    <property type="molecule type" value="Genomic_DNA"/>
</dbReference>
<name>A0ACC5XUU3_PANGG</name>
<gene>
    <name evidence="1" type="ORF">PGIGA_G00174100</name>
</gene>
<organism evidence="1 2">
    <name type="scientific">Pangasianodon gigas</name>
    <name type="common">Mekong giant catfish</name>
    <name type="synonym">Pangasius gigas</name>
    <dbReference type="NCBI Taxonomy" id="30993"/>
    <lineage>
        <taxon>Eukaryota</taxon>
        <taxon>Metazoa</taxon>
        <taxon>Chordata</taxon>
        <taxon>Craniata</taxon>
        <taxon>Vertebrata</taxon>
        <taxon>Euteleostomi</taxon>
        <taxon>Actinopterygii</taxon>
        <taxon>Neopterygii</taxon>
        <taxon>Teleostei</taxon>
        <taxon>Ostariophysi</taxon>
        <taxon>Siluriformes</taxon>
        <taxon>Pangasiidae</taxon>
        <taxon>Pangasianodon</taxon>
    </lineage>
</organism>
<comment type="caution">
    <text evidence="1">The sequence shown here is derived from an EMBL/GenBank/DDBJ whole genome shotgun (WGS) entry which is preliminary data.</text>
</comment>
<dbReference type="Proteomes" id="UP000829447">
    <property type="component" value="Linkage Group LG28"/>
</dbReference>
<evidence type="ECO:0000313" key="2">
    <source>
        <dbReference type="Proteomes" id="UP000829447"/>
    </source>
</evidence>
<keyword evidence="2" id="KW-1185">Reference proteome</keyword>
<reference evidence="1 2" key="1">
    <citation type="journal article" date="2022" name="bioRxiv">
        <title>An ancient truncated duplication of the anti-Mullerian hormone receptor type 2 gene is a potential conserved master sex determinant in the Pangasiidae catfish family.</title>
        <authorList>
            <person name="Wen M."/>
            <person name="Pan Q."/>
            <person name="Jouanno E."/>
            <person name="Montfort J."/>
            <person name="Zahm M."/>
            <person name="Cabau C."/>
            <person name="Klopp C."/>
            <person name="Iampietro C."/>
            <person name="Roques C."/>
            <person name="Bouchez O."/>
            <person name="Castinel A."/>
            <person name="Donnadieu C."/>
            <person name="Parrinello H."/>
            <person name="Poncet C."/>
            <person name="Belmonte E."/>
            <person name="Gautier V."/>
            <person name="Avarre J.-C."/>
            <person name="Dugue R."/>
            <person name="Gustiano R."/>
            <person name="Ha T.T.T."/>
            <person name="Campet M."/>
            <person name="Sriphairoj K."/>
            <person name="Ribolli J."/>
            <person name="de Almeida F.L."/>
            <person name="Desvignes T."/>
            <person name="Postlethwait J.H."/>
            <person name="Bucao C.F."/>
            <person name="Robinson-Rechavi M."/>
            <person name="Bobe J."/>
            <person name="Herpin A."/>
            <person name="Guiguen Y."/>
        </authorList>
    </citation>
    <scope>NUCLEOTIDE SEQUENCE [LARGE SCALE GENOMIC DNA]</scope>
    <source>
        <strain evidence="1">YG-Dec2019</strain>
    </source>
</reference>
<proteinExistence type="predicted"/>
<sequence>MIQNIPENPPWSTSIKKRKLKLLERPSRSPDLNIIRSLWVDIETQKQLKVPQPTASRTAQGKNVTGIMYPGMNTARHQDLVMSCMDELVENVNETRRICKDLLNQGLLNEDRYRTIVAAPSSQDRMKQLLHALSSKGQQGRNALYRLLQEHEPELTLQMEHAVYVHVMRQKLIQSVRQVEPVANRMLTQGLITEEEYFQVCEEEGSEARMYAMFRVLEQQGMKQSDGFYNALFHCEPLLYRELEKDRVLQMCELDKENDQLVHLIQEDNLEERWRELEKKEKQVEKEKEKLRREWDLLEKQKAEMDQERKQVLEMKRELEKFWRKQDETEEDVISHFHTGIEEQRMTGQWGHLNNNGYSMPVNANDFLSFN</sequence>